<dbReference type="Proteomes" id="UP000829398">
    <property type="component" value="Chromosome 6"/>
</dbReference>
<gene>
    <name evidence="1" type="ORF">KPL71_017679</name>
</gene>
<keyword evidence="2" id="KW-1185">Reference proteome</keyword>
<dbReference type="EMBL" id="CM039175">
    <property type="protein sequence ID" value="KAH9735238.1"/>
    <property type="molecule type" value="Genomic_DNA"/>
</dbReference>
<proteinExistence type="predicted"/>
<accession>A0ACB8JRR8</accession>
<reference evidence="2" key="1">
    <citation type="journal article" date="2023" name="Hortic. Res.">
        <title>A chromosome-level phased genome enabling allele-level studies in sweet orange: a case study on citrus Huanglongbing tolerance.</title>
        <authorList>
            <person name="Wu B."/>
            <person name="Yu Q."/>
            <person name="Deng Z."/>
            <person name="Duan Y."/>
            <person name="Luo F."/>
            <person name="Gmitter F. Jr."/>
        </authorList>
    </citation>
    <scope>NUCLEOTIDE SEQUENCE [LARGE SCALE GENOMIC DNA]</scope>
    <source>
        <strain evidence="2">cv. Valencia</strain>
    </source>
</reference>
<comment type="caution">
    <text evidence="1">The sequence shown here is derived from an EMBL/GenBank/DDBJ whole genome shotgun (WGS) entry which is preliminary data.</text>
</comment>
<organism evidence="1 2">
    <name type="scientific">Citrus sinensis</name>
    <name type="common">Sweet orange</name>
    <name type="synonym">Citrus aurantium var. sinensis</name>
    <dbReference type="NCBI Taxonomy" id="2711"/>
    <lineage>
        <taxon>Eukaryota</taxon>
        <taxon>Viridiplantae</taxon>
        <taxon>Streptophyta</taxon>
        <taxon>Embryophyta</taxon>
        <taxon>Tracheophyta</taxon>
        <taxon>Spermatophyta</taxon>
        <taxon>Magnoliopsida</taxon>
        <taxon>eudicotyledons</taxon>
        <taxon>Gunneridae</taxon>
        <taxon>Pentapetalae</taxon>
        <taxon>rosids</taxon>
        <taxon>malvids</taxon>
        <taxon>Sapindales</taxon>
        <taxon>Rutaceae</taxon>
        <taxon>Aurantioideae</taxon>
        <taxon>Citrus</taxon>
    </lineage>
</organism>
<name>A0ACB8JRR8_CITSI</name>
<evidence type="ECO:0000313" key="2">
    <source>
        <dbReference type="Proteomes" id="UP000829398"/>
    </source>
</evidence>
<sequence>MRDEQLQRQKRLMRSPIFSRSLPPQIFNNRALPAVPFKKLSWEKMQRRRAQGLCFSCNKKFTVRHKCSKAQLLILKSEDDVDKNPYEESSEAALRRKEQEESVDRKIILYALTAKSIAENFIEGVVKLHGMPKTIVSDRDPIFISKFWQEFFTMSGTKLKMSSAYHPQTDGKTEVVNRCLEQYLKSFVHQWPRKWNSYLPLAEFWYNTTFHISTGITPFQALYGRSPPHVPMYPIGSSPVHEADQALKTHDEFLIQLKTNLAVAANRMKQMTDKNRREVEFQEGDMCVILNTDSAKKGSGYSGASGLLRDFNGNWLMGFTIDLGTCLVLSTELWGLLHGLRMAWDHGFRHLQIGVDNKSIVHLLAMSSTQANENAILVKAIRELLAPSKLFTPCALSTFSSLEYARKMFDQIPQPNLYTWNTLIRAYSSSDEPIQSFMIFLQLVYNSPYFPNEFTLPFVIKAAARPVQFRVGQAIHGMVIKS</sequence>
<evidence type="ECO:0000313" key="1">
    <source>
        <dbReference type="EMBL" id="KAH9735238.1"/>
    </source>
</evidence>
<protein>
    <submittedName>
        <fullName evidence="1">Integrase catalytic domain-containing protein</fullName>
    </submittedName>
</protein>